<feature type="region of interest" description="Disordered" evidence="4">
    <location>
        <begin position="128"/>
        <end position="168"/>
    </location>
</feature>
<evidence type="ECO:0000256" key="4">
    <source>
        <dbReference type="SAM" id="MobiDB-lite"/>
    </source>
</evidence>
<evidence type="ECO:0000313" key="6">
    <source>
        <dbReference type="EMBL" id="PTG13626.1"/>
    </source>
</evidence>
<evidence type="ECO:0000313" key="7">
    <source>
        <dbReference type="Proteomes" id="UP000242704"/>
    </source>
</evidence>
<dbReference type="Gene3D" id="3.40.50.1980">
    <property type="entry name" value="Nitrogenase molybdenum iron protein domain"/>
    <property type="match status" value="3"/>
</dbReference>
<feature type="signal peptide" evidence="5">
    <location>
        <begin position="1"/>
        <end position="20"/>
    </location>
</feature>
<dbReference type="GO" id="GO:0030001">
    <property type="term" value="P:metal ion transport"/>
    <property type="evidence" value="ECO:0007669"/>
    <property type="project" value="InterPro"/>
</dbReference>
<feature type="chain" id="PRO_5042180694" evidence="5">
    <location>
        <begin position="21"/>
        <end position="336"/>
    </location>
</feature>
<sequence length="336" mass="38147">MKKRFLAFLTIAFVSILLVACGQSDSDSGKKSSSSDKLQVKTTVFPVESFIKQIGGKHVDVESIYPKGTDLHSYEPSQKDILDASKSDLFVYTGDNLDPVAKKVAGAIKEDDKKLSLESHLNKSELLKEEHEHEHEGEDHDHEHGEKAHDHEADHDEHEHHHHGMYDPHVWLDPKMNETMVKAIRDELSKKDPSHKAEYKKNADELLKELDGIDKDMKKATEGHQGDTLYVSHESLGYLAKHYGFKQQGVQNMNAEDPSQKELTDIVKAIKDSNTKYILYEENVSNKVTDTIRQETDAQPLKFNNMESVSKSQSQDATYQSLMKENIKNIEKALNK</sequence>
<dbReference type="AlphaFoldDB" id="A0AAE5SYM9"/>
<dbReference type="GO" id="GO:0046872">
    <property type="term" value="F:metal ion binding"/>
    <property type="evidence" value="ECO:0007669"/>
    <property type="project" value="InterPro"/>
</dbReference>
<keyword evidence="1 3" id="KW-0813">Transport</keyword>
<dbReference type="Pfam" id="PF01297">
    <property type="entry name" value="ZnuA"/>
    <property type="match status" value="1"/>
</dbReference>
<protein>
    <submittedName>
        <fullName evidence="6">ABC transporter substrate-binding protein</fullName>
    </submittedName>
</protein>
<dbReference type="InterPro" id="IPR006129">
    <property type="entry name" value="AdhesinB"/>
</dbReference>
<dbReference type="Proteomes" id="UP000242704">
    <property type="component" value="Unassembled WGS sequence"/>
</dbReference>
<dbReference type="PROSITE" id="PS51257">
    <property type="entry name" value="PROKAR_LIPOPROTEIN"/>
    <property type="match status" value="1"/>
</dbReference>
<dbReference type="GO" id="GO:0007155">
    <property type="term" value="P:cell adhesion"/>
    <property type="evidence" value="ECO:0007669"/>
    <property type="project" value="InterPro"/>
</dbReference>
<name>A0AAE5SYM9_STACR</name>
<evidence type="ECO:0000256" key="2">
    <source>
        <dbReference type="ARBA" id="ARBA00022729"/>
    </source>
</evidence>
<dbReference type="PRINTS" id="PR00690">
    <property type="entry name" value="ADHESNFAMILY"/>
</dbReference>
<dbReference type="InterPro" id="IPR050492">
    <property type="entry name" value="Bact_metal-bind_prot9"/>
</dbReference>
<evidence type="ECO:0000256" key="3">
    <source>
        <dbReference type="RuleBase" id="RU003512"/>
    </source>
</evidence>
<dbReference type="InterPro" id="IPR006127">
    <property type="entry name" value="ZnuA-like"/>
</dbReference>
<reference evidence="6 7" key="1">
    <citation type="journal article" date="2016" name="Front. Microbiol.">
        <title>Comprehensive Phylogenetic Analysis of Bovine Non-aureus Staphylococci Species Based on Whole-Genome Sequencing.</title>
        <authorList>
            <person name="Naushad S."/>
            <person name="Barkema H.W."/>
            <person name="Luby C."/>
            <person name="Condas L.A."/>
            <person name="Nobrega D.B."/>
            <person name="Carson D.A."/>
            <person name="De Buck J."/>
        </authorList>
    </citation>
    <scope>NUCLEOTIDE SEQUENCE [LARGE SCALE GENOMIC DNA]</scope>
    <source>
        <strain evidence="6 7">SNUC 505</strain>
    </source>
</reference>
<keyword evidence="2 5" id="KW-0732">Signal</keyword>
<gene>
    <name evidence="6" type="ORF">BU653_07165</name>
</gene>
<dbReference type="InterPro" id="IPR006128">
    <property type="entry name" value="Lipoprotein_PsaA-like"/>
</dbReference>
<proteinExistence type="inferred from homology"/>
<accession>A0AAE5SYM9</accession>
<dbReference type="EMBL" id="PZBZ01000034">
    <property type="protein sequence ID" value="PTG13626.1"/>
    <property type="molecule type" value="Genomic_DNA"/>
</dbReference>
<organism evidence="6 7">
    <name type="scientific">Staphylococcus chromogenes</name>
    <name type="common">Staphylococcus hyicus subsp. chromogenes</name>
    <dbReference type="NCBI Taxonomy" id="46126"/>
    <lineage>
        <taxon>Bacteria</taxon>
        <taxon>Bacillati</taxon>
        <taxon>Bacillota</taxon>
        <taxon>Bacilli</taxon>
        <taxon>Bacillales</taxon>
        <taxon>Staphylococcaceae</taxon>
        <taxon>Staphylococcus</taxon>
    </lineage>
</organism>
<comment type="similarity">
    <text evidence="3">Belongs to the bacterial solute-binding protein 9 family.</text>
</comment>
<evidence type="ECO:0000256" key="5">
    <source>
        <dbReference type="SAM" id="SignalP"/>
    </source>
</evidence>
<dbReference type="PANTHER" id="PTHR42953:SF8">
    <property type="entry name" value="ZINT DOMAIN-CONTAINING PROTEIN"/>
    <property type="match status" value="1"/>
</dbReference>
<comment type="caution">
    <text evidence="6">The sequence shown here is derived from an EMBL/GenBank/DDBJ whole genome shotgun (WGS) entry which is preliminary data.</text>
</comment>
<evidence type="ECO:0000256" key="1">
    <source>
        <dbReference type="ARBA" id="ARBA00022448"/>
    </source>
</evidence>
<dbReference type="PRINTS" id="PR00691">
    <property type="entry name" value="ADHESINB"/>
</dbReference>
<dbReference type="SUPFAM" id="SSF53807">
    <property type="entry name" value="Helical backbone' metal receptor"/>
    <property type="match status" value="1"/>
</dbReference>
<dbReference type="PANTHER" id="PTHR42953">
    <property type="entry name" value="HIGH-AFFINITY ZINC UPTAKE SYSTEM PROTEIN ZNUA-RELATED"/>
    <property type="match status" value="1"/>
</dbReference>